<organism evidence="1 2">
    <name type="scientific">Pseudoroseomonas cervicalis ATCC 49957</name>
    <dbReference type="NCBI Taxonomy" id="525371"/>
    <lineage>
        <taxon>Bacteria</taxon>
        <taxon>Pseudomonadati</taxon>
        <taxon>Pseudomonadota</taxon>
        <taxon>Alphaproteobacteria</taxon>
        <taxon>Acetobacterales</taxon>
        <taxon>Roseomonadaceae</taxon>
        <taxon>Roseomonas</taxon>
    </lineage>
</organism>
<dbReference type="Gene3D" id="3.40.630.10">
    <property type="entry name" value="Zn peptidases"/>
    <property type="match status" value="1"/>
</dbReference>
<dbReference type="AlphaFoldDB" id="D5RNB6"/>
<evidence type="ECO:0000313" key="2">
    <source>
        <dbReference type="Proteomes" id="UP000005324"/>
    </source>
</evidence>
<dbReference type="HOGENOM" id="CLU_2474361_0_0_5"/>
<proteinExistence type="predicted"/>
<dbReference type="SUPFAM" id="SSF53187">
    <property type="entry name" value="Zn-dependent exopeptidases"/>
    <property type="match status" value="1"/>
</dbReference>
<accession>D5RNB6</accession>
<comment type="caution">
    <text evidence="1">The sequence shown here is derived from an EMBL/GenBank/DDBJ whole genome shotgun (WGS) entry which is preliminary data.</text>
</comment>
<protein>
    <submittedName>
        <fullName evidence="1">Uncharacterized protein</fullName>
    </submittedName>
</protein>
<name>D5RNB6_9PROT</name>
<sequence length="87" mass="9317">PPGWRPAPPGRLAEVTRTVIAGTHGFAFVQPFRGGDVIPARNTLLALDGEAEIRTPHDDCLLVMPSPRTLRGHTAVRLARFVAAEPG</sequence>
<keyword evidence="2" id="KW-1185">Reference proteome</keyword>
<evidence type="ECO:0000313" key="1">
    <source>
        <dbReference type="EMBL" id="EFH11206.1"/>
    </source>
</evidence>
<reference evidence="1 2" key="1">
    <citation type="submission" date="2010-04" db="EMBL/GenBank/DDBJ databases">
        <authorList>
            <person name="Qin X."/>
            <person name="Bachman B."/>
            <person name="Battles P."/>
            <person name="Bell A."/>
            <person name="Bess C."/>
            <person name="Bickham C."/>
            <person name="Chaboub L."/>
            <person name="Chen D."/>
            <person name="Coyle M."/>
            <person name="Deiros D.R."/>
            <person name="Dinh H."/>
            <person name="Forbes L."/>
            <person name="Fowler G."/>
            <person name="Francisco L."/>
            <person name="Fu Q."/>
            <person name="Gubbala S."/>
            <person name="Hale W."/>
            <person name="Han Y."/>
            <person name="Hemphill L."/>
            <person name="Highlander S.K."/>
            <person name="Hirani K."/>
            <person name="Hogues M."/>
            <person name="Jackson L."/>
            <person name="Jakkamsetti A."/>
            <person name="Javaid M."/>
            <person name="Jiang H."/>
            <person name="Korchina V."/>
            <person name="Kovar C."/>
            <person name="Lara F."/>
            <person name="Lee S."/>
            <person name="Mata R."/>
            <person name="Mathew T."/>
            <person name="Moen C."/>
            <person name="Morales K."/>
            <person name="Munidasa M."/>
            <person name="Nazareth L."/>
            <person name="Ngo R."/>
            <person name="Nguyen L."/>
            <person name="Okwuonu G."/>
            <person name="Ongeri F."/>
            <person name="Patil S."/>
            <person name="Petrosino J."/>
            <person name="Pham C."/>
            <person name="Pham P."/>
            <person name="Pu L.-L."/>
            <person name="Puazo M."/>
            <person name="Raj R."/>
            <person name="Reid J."/>
            <person name="Rouhana J."/>
            <person name="Saada N."/>
            <person name="Shang Y."/>
            <person name="Simmons D."/>
            <person name="Thornton R."/>
            <person name="Warren J."/>
            <person name="Weissenberger G."/>
            <person name="Zhang J."/>
            <person name="Zhang L."/>
            <person name="Zhou C."/>
            <person name="Zhu D."/>
            <person name="Muzny D."/>
            <person name="Worley K."/>
            <person name="Gibbs R."/>
        </authorList>
    </citation>
    <scope>NUCLEOTIDE SEQUENCE [LARGE SCALE GENOMIC DNA]</scope>
    <source>
        <strain evidence="1 2">ATCC 49957</strain>
    </source>
</reference>
<dbReference type="Proteomes" id="UP000005324">
    <property type="component" value="Unassembled WGS sequence"/>
</dbReference>
<feature type="non-terminal residue" evidence="1">
    <location>
        <position position="1"/>
    </location>
</feature>
<gene>
    <name evidence="1" type="ORF">HMPREF0731_2577</name>
</gene>
<dbReference type="EMBL" id="ADVL01000449">
    <property type="protein sequence ID" value="EFH11206.1"/>
    <property type="molecule type" value="Genomic_DNA"/>
</dbReference>